<evidence type="ECO:0000313" key="3">
    <source>
        <dbReference type="Proteomes" id="UP000775547"/>
    </source>
</evidence>
<name>A0A9P7KI30_9AGAR</name>
<dbReference type="EMBL" id="JABCKV010000003">
    <property type="protein sequence ID" value="KAG5648346.1"/>
    <property type="molecule type" value="Genomic_DNA"/>
</dbReference>
<gene>
    <name evidence="2" type="ORF">DXG03_004918</name>
</gene>
<reference evidence="2" key="1">
    <citation type="submission" date="2020-07" db="EMBL/GenBank/DDBJ databases">
        <authorList>
            <person name="Nieuwenhuis M."/>
            <person name="Van De Peppel L.J.J."/>
        </authorList>
    </citation>
    <scope>NUCLEOTIDE SEQUENCE</scope>
    <source>
        <strain evidence="2">AP01</strain>
        <tissue evidence="2">Mycelium</tissue>
    </source>
</reference>
<organism evidence="2 3">
    <name type="scientific">Asterophora parasitica</name>
    <dbReference type="NCBI Taxonomy" id="117018"/>
    <lineage>
        <taxon>Eukaryota</taxon>
        <taxon>Fungi</taxon>
        <taxon>Dikarya</taxon>
        <taxon>Basidiomycota</taxon>
        <taxon>Agaricomycotina</taxon>
        <taxon>Agaricomycetes</taxon>
        <taxon>Agaricomycetidae</taxon>
        <taxon>Agaricales</taxon>
        <taxon>Tricholomatineae</taxon>
        <taxon>Lyophyllaceae</taxon>
        <taxon>Asterophora</taxon>
    </lineage>
</organism>
<dbReference type="OrthoDB" id="3830579at2759"/>
<accession>A0A9P7KI30</accession>
<reference evidence="2" key="2">
    <citation type="submission" date="2021-10" db="EMBL/GenBank/DDBJ databases">
        <title>Phylogenomics reveals ancestral predisposition of the termite-cultivated fungus Termitomyces towards a domesticated lifestyle.</title>
        <authorList>
            <person name="Auxier B."/>
            <person name="Grum-Grzhimaylo A."/>
            <person name="Cardenas M.E."/>
            <person name="Lodge J.D."/>
            <person name="Laessoe T."/>
            <person name="Pedersen O."/>
            <person name="Smith M.E."/>
            <person name="Kuyper T.W."/>
            <person name="Franco-Molano E.A."/>
            <person name="Baroni T.J."/>
            <person name="Aanen D.K."/>
        </authorList>
    </citation>
    <scope>NUCLEOTIDE SEQUENCE</scope>
    <source>
        <strain evidence="2">AP01</strain>
        <tissue evidence="2">Mycelium</tissue>
    </source>
</reference>
<evidence type="ECO:0000259" key="1">
    <source>
        <dbReference type="Pfam" id="PF03992"/>
    </source>
</evidence>
<dbReference type="Proteomes" id="UP000775547">
    <property type="component" value="Unassembled WGS sequence"/>
</dbReference>
<keyword evidence="3" id="KW-1185">Reference proteome</keyword>
<dbReference type="Pfam" id="PF03992">
    <property type="entry name" value="ABM"/>
    <property type="match status" value="1"/>
</dbReference>
<comment type="caution">
    <text evidence="2">The sequence shown here is derived from an EMBL/GenBank/DDBJ whole genome shotgun (WGS) entry which is preliminary data.</text>
</comment>
<dbReference type="InterPro" id="IPR007138">
    <property type="entry name" value="ABM_dom"/>
</dbReference>
<protein>
    <recommendedName>
        <fullName evidence="1">ABM domain-containing protein</fullName>
    </recommendedName>
</protein>
<evidence type="ECO:0000313" key="2">
    <source>
        <dbReference type="EMBL" id="KAG5648346.1"/>
    </source>
</evidence>
<proteinExistence type="predicted"/>
<sequence>MPIVEIVRFTGSDAYVNDPLVLKDAVDIILRADAWDSYDHHRSFKGHPNFPKLISSLAPAHSDGPLDVQNVDFDQDAAPALNAGATEVVFLSPRAGVDLEDFLAAVKTLRAALVEQGVRGIALGESKEKKGTWVFVLGWDSVQAHTETVAKGAFPELIGKLLALANADIKHVGLTKYV</sequence>
<feature type="domain" description="ABM" evidence="1">
    <location>
        <begin position="89"/>
        <end position="147"/>
    </location>
</feature>
<dbReference type="AlphaFoldDB" id="A0A9P7KI30"/>
<dbReference type="Gene3D" id="3.30.70.100">
    <property type="match status" value="1"/>
</dbReference>